<name>F8P8D9_SERL9</name>
<evidence type="ECO:0000313" key="2">
    <source>
        <dbReference type="EMBL" id="EGO20695.1"/>
    </source>
</evidence>
<dbReference type="GeneID" id="18815645"/>
<reference evidence="2" key="1">
    <citation type="submission" date="2011-04" db="EMBL/GenBank/DDBJ databases">
        <title>Evolution of plant cell wall degrading machinery underlies the functional diversity of forest fungi.</title>
        <authorList>
            <consortium name="US DOE Joint Genome Institute (JGI-PGF)"/>
            <person name="Eastwood D.C."/>
            <person name="Floudas D."/>
            <person name="Binder M."/>
            <person name="Majcherczyk A."/>
            <person name="Schneider P."/>
            <person name="Aerts A."/>
            <person name="Asiegbu F.O."/>
            <person name="Baker S.E."/>
            <person name="Barry K."/>
            <person name="Bendiksby M."/>
            <person name="Blumentritt M."/>
            <person name="Coutinho P.M."/>
            <person name="Cullen D."/>
            <person name="Cullen D."/>
            <person name="Gathman A."/>
            <person name="Goodell B."/>
            <person name="Henrissat B."/>
            <person name="Ihrmark K."/>
            <person name="Kauserud H."/>
            <person name="Kohler A."/>
            <person name="LaButti K."/>
            <person name="Lapidus A."/>
            <person name="Lavin J.L."/>
            <person name="Lee Y.-H."/>
            <person name="Lindquist E."/>
            <person name="Lilly W."/>
            <person name="Lucas S."/>
            <person name="Morin E."/>
            <person name="Murat C."/>
            <person name="Oguiza J.A."/>
            <person name="Park J."/>
            <person name="Pisabarro A.G."/>
            <person name="Riley R."/>
            <person name="Rosling A."/>
            <person name="Salamov A."/>
            <person name="Schmidt O."/>
            <person name="Schmutz J."/>
            <person name="Skrede I."/>
            <person name="Stenlid J."/>
            <person name="Wiebenga A."/>
            <person name="Xie X."/>
            <person name="Kues U."/>
            <person name="Hibbett D.S."/>
            <person name="Hoffmeister D."/>
            <person name="Hogberg N."/>
            <person name="Martin F."/>
            <person name="Grigoriev I.V."/>
            <person name="Watkinson S.C."/>
        </authorList>
    </citation>
    <scope>NUCLEOTIDE SEQUENCE</scope>
    <source>
        <strain evidence="2">S7.9</strain>
    </source>
</reference>
<evidence type="ECO:0000256" key="1">
    <source>
        <dbReference type="SAM" id="MobiDB-lite"/>
    </source>
</evidence>
<feature type="compositionally biased region" description="Polar residues" evidence="1">
    <location>
        <begin position="87"/>
        <end position="96"/>
    </location>
</feature>
<feature type="compositionally biased region" description="Acidic residues" evidence="1">
    <location>
        <begin position="75"/>
        <end position="86"/>
    </location>
</feature>
<dbReference type="KEGG" id="sla:SERLADRAFT_442036"/>
<accession>F8P8D9</accession>
<sequence>MHETYNQLVYDALNKPPILVMDGRASMDSYHDSDKDDGFDDEDEIKLFLCYGATSGYDSAGGEFDGFQINSDDLGLDNDDAFDEQSSDFSDNNGSSERVVMHDGPPLADSGLEDDRSHV</sequence>
<organism>
    <name type="scientific">Serpula lacrymans var. lacrymans (strain S7.9)</name>
    <name type="common">Dry rot fungus</name>
    <dbReference type="NCBI Taxonomy" id="578457"/>
    <lineage>
        <taxon>Eukaryota</taxon>
        <taxon>Fungi</taxon>
        <taxon>Dikarya</taxon>
        <taxon>Basidiomycota</taxon>
        <taxon>Agaricomycotina</taxon>
        <taxon>Agaricomycetes</taxon>
        <taxon>Agaricomycetidae</taxon>
        <taxon>Boletales</taxon>
        <taxon>Coniophorineae</taxon>
        <taxon>Serpulaceae</taxon>
        <taxon>Serpula</taxon>
    </lineage>
</organism>
<dbReference type="Proteomes" id="UP000008064">
    <property type="component" value="Unassembled WGS sequence"/>
</dbReference>
<proteinExistence type="predicted"/>
<dbReference type="EMBL" id="GL945440">
    <property type="protein sequence ID" value="EGO20695.1"/>
    <property type="molecule type" value="Genomic_DNA"/>
</dbReference>
<protein>
    <submittedName>
        <fullName evidence="2">Uncharacterized protein</fullName>
    </submittedName>
</protein>
<dbReference type="HOGENOM" id="CLU_2062892_0_0_1"/>
<gene>
    <name evidence="2" type="ORF">SERLADRAFT_442036</name>
</gene>
<dbReference type="AlphaFoldDB" id="F8P8D9"/>
<dbReference type="RefSeq" id="XP_007322661.1">
    <property type="nucleotide sequence ID" value="XM_007322599.1"/>
</dbReference>
<feature type="region of interest" description="Disordered" evidence="1">
    <location>
        <begin position="75"/>
        <end position="119"/>
    </location>
</feature>